<comment type="pathway">
    <text evidence="2 12">Purine metabolism; AMP biosynthesis via de novo pathway; AMP from IMP: step 2/2.</text>
</comment>
<dbReference type="Gene3D" id="1.10.40.30">
    <property type="entry name" value="Fumarase/aspartase (C-terminal domain)"/>
    <property type="match status" value="1"/>
</dbReference>
<dbReference type="PRINTS" id="PR00145">
    <property type="entry name" value="ARGSUCLYASE"/>
</dbReference>
<dbReference type="GO" id="GO:0005829">
    <property type="term" value="C:cytosol"/>
    <property type="evidence" value="ECO:0007669"/>
    <property type="project" value="TreeGrafter"/>
</dbReference>
<reference evidence="14 17" key="3">
    <citation type="submission" date="2020-10" db="EMBL/GenBank/DDBJ databases">
        <title>Ca. Dormibacterota MAGs.</title>
        <authorList>
            <person name="Montgomery K."/>
        </authorList>
    </citation>
    <scope>NUCLEOTIDE SEQUENCE [LARGE SCALE GENOMIC DNA]</scope>
    <source>
        <strain evidence="14">SC8812_S17_18</strain>
    </source>
</reference>
<accession>A0A2W5ZYR4</accession>
<evidence type="ECO:0000313" key="17">
    <source>
        <dbReference type="Proteomes" id="UP000606991"/>
    </source>
</evidence>
<dbReference type="AlphaFoldDB" id="A0A2W5ZYR4"/>
<evidence type="ECO:0000256" key="2">
    <source>
        <dbReference type="ARBA" id="ARBA00004734"/>
    </source>
</evidence>
<dbReference type="UniPathway" id="UPA00074">
    <property type="reaction ID" value="UER00132"/>
</dbReference>
<reference evidence="15 16" key="1">
    <citation type="journal article" date="2017" name="Nature">
        <title>Atmospheric trace gases support primary production in Antarctic desert surface soil.</title>
        <authorList>
            <person name="Ji M."/>
            <person name="Greening C."/>
            <person name="Vanwonterghem I."/>
            <person name="Carere C.R."/>
            <person name="Bay S.K."/>
            <person name="Steen J.A."/>
            <person name="Montgomery K."/>
            <person name="Lines T."/>
            <person name="Beardall J."/>
            <person name="van Dorst J."/>
            <person name="Snape I."/>
            <person name="Stott M.B."/>
            <person name="Hugenholtz P."/>
            <person name="Ferrari B.C."/>
        </authorList>
    </citation>
    <scope>NUCLEOTIDE SEQUENCE [LARGE SCALE GENOMIC DNA]</scope>
    <source>
        <strain evidence="15">RRmetagenome_bin12</strain>
    </source>
</reference>
<dbReference type="RefSeq" id="WP_337309546.1">
    <property type="nucleotide sequence ID" value="NZ_JAEKNS010000038.1"/>
</dbReference>
<dbReference type="EC" id="4.3.2.2" evidence="4 11"/>
<dbReference type="GO" id="GO:0004018">
    <property type="term" value="F:N6-(1,2-dicarboxyethyl)AMP AMP-lyase (fumarate-forming) activity"/>
    <property type="evidence" value="ECO:0007669"/>
    <property type="project" value="UniProtKB-UniRule"/>
</dbReference>
<dbReference type="SUPFAM" id="SSF48557">
    <property type="entry name" value="L-aspartase-like"/>
    <property type="match status" value="1"/>
</dbReference>
<name>A0A2W5ZYR4_9BACT</name>
<evidence type="ECO:0000256" key="3">
    <source>
        <dbReference type="ARBA" id="ARBA00008273"/>
    </source>
</evidence>
<dbReference type="FunFam" id="1.20.200.10:FF:000008">
    <property type="entry name" value="Adenylosuccinate lyase"/>
    <property type="match status" value="1"/>
</dbReference>
<comment type="caution">
    <text evidence="15">The sequence shown here is derived from an EMBL/GenBank/DDBJ whole genome shotgun (WGS) entry which is preliminary data.</text>
</comment>
<keyword evidence="7 12" id="KW-0456">Lyase</keyword>
<dbReference type="PANTHER" id="PTHR43172:SF1">
    <property type="entry name" value="ADENYLOSUCCINATE LYASE"/>
    <property type="match status" value="1"/>
</dbReference>
<dbReference type="Pfam" id="PF00206">
    <property type="entry name" value="Lyase_1"/>
    <property type="match status" value="1"/>
</dbReference>
<evidence type="ECO:0000256" key="4">
    <source>
        <dbReference type="ARBA" id="ARBA00012339"/>
    </source>
</evidence>
<dbReference type="InterPro" id="IPR004769">
    <property type="entry name" value="Pur_lyase"/>
</dbReference>
<dbReference type="InterPro" id="IPR024083">
    <property type="entry name" value="Fumarase/histidase_N"/>
</dbReference>
<dbReference type="Gene3D" id="1.10.275.10">
    <property type="entry name" value="Fumarase/aspartase (N-terminal domain)"/>
    <property type="match status" value="1"/>
</dbReference>
<evidence type="ECO:0000256" key="7">
    <source>
        <dbReference type="ARBA" id="ARBA00023239"/>
    </source>
</evidence>
<dbReference type="EMBL" id="JAEKNS010000038">
    <property type="protein sequence ID" value="MBJ7593858.1"/>
    <property type="molecule type" value="Genomic_DNA"/>
</dbReference>
<dbReference type="SMART" id="SM00998">
    <property type="entry name" value="ADSL_C"/>
    <property type="match status" value="1"/>
</dbReference>
<evidence type="ECO:0000256" key="11">
    <source>
        <dbReference type="NCBIfam" id="TIGR00928"/>
    </source>
</evidence>
<evidence type="ECO:0000256" key="10">
    <source>
        <dbReference type="ARBA" id="ARBA00049115"/>
    </source>
</evidence>
<evidence type="ECO:0000256" key="12">
    <source>
        <dbReference type="RuleBase" id="RU361172"/>
    </source>
</evidence>
<evidence type="ECO:0000259" key="13">
    <source>
        <dbReference type="SMART" id="SM00998"/>
    </source>
</evidence>
<evidence type="ECO:0000313" key="14">
    <source>
        <dbReference type="EMBL" id="MBJ7593858.1"/>
    </source>
</evidence>
<dbReference type="InterPro" id="IPR019468">
    <property type="entry name" value="AdenyloSucc_lyase_C"/>
</dbReference>
<comment type="catalytic activity">
    <reaction evidence="10">
        <text>N(6)-(1,2-dicarboxyethyl)-AMP = fumarate + AMP</text>
        <dbReference type="Rhea" id="RHEA:16853"/>
        <dbReference type="ChEBI" id="CHEBI:29806"/>
        <dbReference type="ChEBI" id="CHEBI:57567"/>
        <dbReference type="ChEBI" id="CHEBI:456215"/>
        <dbReference type="EC" id="4.3.2.2"/>
    </reaction>
    <physiologicalReaction direction="left-to-right" evidence="10">
        <dbReference type="Rhea" id="RHEA:16854"/>
    </physiologicalReaction>
</comment>
<dbReference type="PANTHER" id="PTHR43172">
    <property type="entry name" value="ADENYLOSUCCINATE LYASE"/>
    <property type="match status" value="1"/>
</dbReference>
<dbReference type="UniPathway" id="UPA00075">
    <property type="reaction ID" value="UER00336"/>
</dbReference>
<dbReference type="InterPro" id="IPR020557">
    <property type="entry name" value="Fumarate_lyase_CS"/>
</dbReference>
<sequence length="458" mass="50081">MIPRYTPPEIAEIFSDESRLRRWLDIELLASEGWAEIGMVPQDVLPALRRAKIDVERINQLEAEQGHDVAAFVAAVQETLGQEGRFIHLGLTSSDIVDTALATQLRDAAAIIDKDAAALEQALARQAEKHRLTLMMGRTHGVHAEPLTLGVKLANHYDEVRRSRERFRTATAEIAVGQISGAVGTHTSVSPLVEEHVCKGLDLAVAPAATQVLARDRHASFVSTMAILAAVLERLATTIRLLQITEVDEAEEPFSTRQKGSSAMPHKRNPILCERICGLARVLRGYAMTSLDNVALWHERDISHSSAERVILPDACAATAYSLRLATRVVTGLRIKPENMRTHIDAFGGVVFSQGVLGALITHAAWPREKAYRAVQELARRARDGEAGFRELVDRDDEIRSALGDERLQRALDVQGFLHHIDDTYKRLGLSTEGGGASDSEPVAQELAVEAGLGGGRL</sequence>
<dbReference type="Pfam" id="PF10397">
    <property type="entry name" value="ADSL_C"/>
    <property type="match status" value="1"/>
</dbReference>
<dbReference type="EMBL" id="QHBU01000257">
    <property type="protein sequence ID" value="PZR78438.1"/>
    <property type="molecule type" value="Genomic_DNA"/>
</dbReference>
<dbReference type="Gene3D" id="1.20.200.10">
    <property type="entry name" value="Fumarase/aspartase (Central domain)"/>
    <property type="match status" value="1"/>
</dbReference>
<evidence type="ECO:0000256" key="6">
    <source>
        <dbReference type="ARBA" id="ARBA00022755"/>
    </source>
</evidence>
<dbReference type="PROSITE" id="PS00163">
    <property type="entry name" value="FUMARATE_LYASES"/>
    <property type="match status" value="1"/>
</dbReference>
<organism evidence="15 16">
    <name type="scientific">Candidatus Aeolococcus gillhamiae</name>
    <dbReference type="NCBI Taxonomy" id="3127015"/>
    <lineage>
        <taxon>Bacteria</taxon>
        <taxon>Bacillati</taxon>
        <taxon>Candidatus Dormiibacterota</taxon>
        <taxon>Candidatus Dormibacteria</taxon>
        <taxon>Candidatus Aeolococcales</taxon>
        <taxon>Candidatus Aeolococcaceae</taxon>
        <taxon>Candidatus Aeolococcus</taxon>
    </lineage>
</organism>
<protein>
    <recommendedName>
        <fullName evidence="5 11">Adenylosuccinate lyase</fullName>
        <shortName evidence="12">ASL</shortName>
        <ecNumber evidence="4 11">4.3.2.2</ecNumber>
    </recommendedName>
    <alternativeName>
        <fullName evidence="9 12">Adenylosuccinase</fullName>
    </alternativeName>
</protein>
<comment type="similarity">
    <text evidence="3 12">Belongs to the lyase 1 family. Adenylosuccinate lyase subfamily.</text>
</comment>
<dbReference type="InterPro" id="IPR008948">
    <property type="entry name" value="L-Aspartase-like"/>
</dbReference>
<reference evidence="15" key="2">
    <citation type="submission" date="2018-05" db="EMBL/GenBank/DDBJ databases">
        <authorList>
            <person name="Ferrari B."/>
        </authorList>
    </citation>
    <scope>NUCLEOTIDE SEQUENCE</scope>
    <source>
        <strain evidence="15">RRmetagenome_bin12</strain>
    </source>
</reference>
<gene>
    <name evidence="15" type="ORF">DLM65_13085</name>
    <name evidence="14" type="ORF">JF886_03185</name>
</gene>
<evidence type="ECO:0000256" key="9">
    <source>
        <dbReference type="ARBA" id="ARBA00030717"/>
    </source>
</evidence>
<evidence type="ECO:0000256" key="8">
    <source>
        <dbReference type="ARBA" id="ARBA00024477"/>
    </source>
</evidence>
<evidence type="ECO:0000313" key="16">
    <source>
        <dbReference type="Proteomes" id="UP000248724"/>
    </source>
</evidence>
<comment type="catalytic activity">
    <reaction evidence="8">
        <text>(2S)-2-[5-amino-1-(5-phospho-beta-D-ribosyl)imidazole-4-carboxamido]succinate = 5-amino-1-(5-phospho-beta-D-ribosyl)imidazole-4-carboxamide + fumarate</text>
        <dbReference type="Rhea" id="RHEA:23920"/>
        <dbReference type="ChEBI" id="CHEBI:29806"/>
        <dbReference type="ChEBI" id="CHEBI:58443"/>
        <dbReference type="ChEBI" id="CHEBI:58475"/>
        <dbReference type="EC" id="4.3.2.2"/>
    </reaction>
    <physiologicalReaction direction="left-to-right" evidence="8">
        <dbReference type="Rhea" id="RHEA:23921"/>
    </physiologicalReaction>
</comment>
<evidence type="ECO:0000256" key="1">
    <source>
        <dbReference type="ARBA" id="ARBA00004706"/>
    </source>
</evidence>
<accession>A0A934K1F6</accession>
<comment type="pathway">
    <text evidence="1 12">Purine metabolism; IMP biosynthesis via de novo pathway; 5-amino-1-(5-phospho-D-ribosyl)imidazole-4-carboxamide from 5-amino-1-(5-phospho-D-ribosyl)imidazole-4-carboxylate: step 2/2.</text>
</comment>
<dbReference type="NCBIfam" id="TIGR00928">
    <property type="entry name" value="purB"/>
    <property type="match status" value="1"/>
</dbReference>
<feature type="domain" description="Adenylosuccinate lyase C-terminal" evidence="13">
    <location>
        <begin position="348"/>
        <end position="429"/>
    </location>
</feature>
<dbReference type="CDD" id="cd01360">
    <property type="entry name" value="Adenylsuccinate_lyase_1"/>
    <property type="match status" value="1"/>
</dbReference>
<dbReference type="GO" id="GO:0044208">
    <property type="term" value="P:'de novo' AMP biosynthetic process"/>
    <property type="evidence" value="ECO:0007669"/>
    <property type="project" value="UniProtKB-UniPathway"/>
</dbReference>
<dbReference type="InterPro" id="IPR000362">
    <property type="entry name" value="Fumarate_lyase_fam"/>
</dbReference>
<dbReference type="GO" id="GO:0070626">
    <property type="term" value="F:(S)-2-(5-amino-1-(5-phospho-D-ribosyl)imidazole-4-carboxamido) succinate lyase (fumarate-forming) activity"/>
    <property type="evidence" value="ECO:0007669"/>
    <property type="project" value="TreeGrafter"/>
</dbReference>
<keyword evidence="6 12" id="KW-0658">Purine biosynthesis</keyword>
<dbReference type="PRINTS" id="PR00149">
    <property type="entry name" value="FUMRATELYASE"/>
</dbReference>
<dbReference type="Proteomes" id="UP000248724">
    <property type="component" value="Unassembled WGS sequence"/>
</dbReference>
<proteinExistence type="inferred from homology"/>
<dbReference type="Proteomes" id="UP000606991">
    <property type="component" value="Unassembled WGS sequence"/>
</dbReference>
<dbReference type="InterPro" id="IPR022761">
    <property type="entry name" value="Fumarate_lyase_N"/>
</dbReference>
<evidence type="ECO:0000313" key="15">
    <source>
        <dbReference type="EMBL" id="PZR78438.1"/>
    </source>
</evidence>
<evidence type="ECO:0000256" key="5">
    <source>
        <dbReference type="ARBA" id="ARBA00017058"/>
    </source>
</evidence>
<dbReference type="GO" id="GO:0006189">
    <property type="term" value="P:'de novo' IMP biosynthetic process"/>
    <property type="evidence" value="ECO:0007669"/>
    <property type="project" value="UniProtKB-UniPathway"/>
</dbReference>